<sequence>MNDTTKPQEDIDSVDLKALLKKADAQTDFPDVPLDEFTPPAYDEWKEACVALLKGAPFEKKMYTKTYEGITFEPMYTKAMSEAILPKNSYPGMDDFLRGSKINGYVQEPWGVAQSCDETLPKENNELLKHEIDAGSTIYNIRLDTATLANKDAQYASCVGDEGCSISTLDDMHRLLNGLDLEKHGLYIYAGASSLPILAMTAAALKASGYSLQNVHGFIGANPIGELAAKGTNYAALNNLYDEMYQSAKWTQANMPKLKTIMANSDAFSRGGASDVQETAYTISVAAAYIRALMERGLTIKQAAGQIYFGFSMGANFFMQIAKLRAVRPIWAKIVAEFGGDEEDQRMYVHGKPALFFKTIYDPYVNMLRNTTEIFSGVVGGLDSYENSPFDEPIRKGDEFSRRIARNVQIMLQEEFGLLKPIDPAGGSWAVETLTKEIKEKIWAEFQLIEGKGGIVKALQEEYPQSQITKILEERFKNAEYCKDRIVGNNMYPNMTEELLDKRSEDHDEIKRQRMNAIGEYLNDMDDVYKQENIAKLAELKDELLAQAVQSIQAGATIGEIRAALNKHYTGKNEKITIIMPHRWSERYEALRQVTESYKEKHKDNVKIFLANMGPIPQHKARAEFSTSFLQVGAFDVAPNDGFKTINEAVAAAVKSNPDVVVICSTDKTYPEIVPELAPKLKQILPQTTVYLAGAAPKDLETTYREAGVDDFISVKANCYKILQFLQKKKGMVE</sequence>
<dbReference type="AlphaFoldDB" id="A0A840UMS8"/>
<dbReference type="Gene3D" id="3.20.20.240">
    <property type="entry name" value="Methylmalonyl-CoA mutase"/>
    <property type="match status" value="1"/>
</dbReference>
<dbReference type="GO" id="GO:0004494">
    <property type="term" value="F:methylmalonyl-CoA mutase activity"/>
    <property type="evidence" value="ECO:0007669"/>
    <property type="project" value="UniProtKB-EC"/>
</dbReference>
<evidence type="ECO:0000256" key="1">
    <source>
        <dbReference type="ARBA" id="ARBA00001922"/>
    </source>
</evidence>
<keyword evidence="8" id="KW-1185">Reference proteome</keyword>
<dbReference type="Pfam" id="PF01642">
    <property type="entry name" value="MM_CoA_mutase"/>
    <property type="match status" value="1"/>
</dbReference>
<dbReference type="GO" id="GO:0005737">
    <property type="term" value="C:cytoplasm"/>
    <property type="evidence" value="ECO:0007669"/>
    <property type="project" value="TreeGrafter"/>
</dbReference>
<dbReference type="GO" id="GO:0019678">
    <property type="term" value="P:propionate metabolic process, methylmalonyl pathway"/>
    <property type="evidence" value="ECO:0007669"/>
    <property type="project" value="TreeGrafter"/>
</dbReference>
<evidence type="ECO:0000259" key="6">
    <source>
        <dbReference type="Pfam" id="PF01642"/>
    </source>
</evidence>
<comment type="cofactor">
    <cofactor evidence="1">
        <name>adenosylcob(III)alamin</name>
        <dbReference type="ChEBI" id="CHEBI:18408"/>
    </cofactor>
</comment>
<dbReference type="RefSeq" id="WP_183859639.1">
    <property type="nucleotide sequence ID" value="NZ_JACHFH010000006.1"/>
</dbReference>
<comment type="caution">
    <text evidence="7">The sequence shown here is derived from an EMBL/GenBank/DDBJ whole genome shotgun (WGS) entry which is preliminary data.</text>
</comment>
<organism evidence="7 8">
    <name type="scientific">Pectinatus brassicae</name>
    <dbReference type="NCBI Taxonomy" id="862415"/>
    <lineage>
        <taxon>Bacteria</taxon>
        <taxon>Bacillati</taxon>
        <taxon>Bacillota</taxon>
        <taxon>Negativicutes</taxon>
        <taxon>Selenomonadales</taxon>
        <taxon>Selenomonadaceae</taxon>
        <taxon>Pectinatus</taxon>
    </lineage>
</organism>
<gene>
    <name evidence="7" type="ORF">HNR32_000679</name>
</gene>
<keyword evidence="5" id="KW-0170">Cobalt</keyword>
<reference evidence="7 8" key="1">
    <citation type="submission" date="2020-08" db="EMBL/GenBank/DDBJ databases">
        <title>Genomic Encyclopedia of Type Strains, Phase IV (KMG-IV): sequencing the most valuable type-strain genomes for metagenomic binning, comparative biology and taxonomic classification.</title>
        <authorList>
            <person name="Goeker M."/>
        </authorList>
    </citation>
    <scope>NUCLEOTIDE SEQUENCE [LARGE SCALE GENOMIC DNA]</scope>
    <source>
        <strain evidence="7 8">DSM 24661</strain>
    </source>
</reference>
<dbReference type="Gene3D" id="3.40.50.280">
    <property type="entry name" value="Cobalamin-binding domain"/>
    <property type="match status" value="1"/>
</dbReference>
<evidence type="ECO:0000313" key="7">
    <source>
        <dbReference type="EMBL" id="MBB5335552.1"/>
    </source>
</evidence>
<keyword evidence="3" id="KW-0846">Cobalamin</keyword>
<evidence type="ECO:0000256" key="5">
    <source>
        <dbReference type="ARBA" id="ARBA00023285"/>
    </source>
</evidence>
<dbReference type="PANTHER" id="PTHR48101">
    <property type="entry name" value="METHYLMALONYL-COA MUTASE, MITOCHONDRIAL-RELATED"/>
    <property type="match status" value="1"/>
</dbReference>
<dbReference type="GO" id="GO:0046872">
    <property type="term" value="F:metal ion binding"/>
    <property type="evidence" value="ECO:0007669"/>
    <property type="project" value="InterPro"/>
</dbReference>
<dbReference type="InterPro" id="IPR016176">
    <property type="entry name" value="Cbl-dep_enz_cat"/>
</dbReference>
<dbReference type="SUPFAM" id="SSF51703">
    <property type="entry name" value="Cobalamin (vitamin B12)-dependent enzymes"/>
    <property type="match status" value="1"/>
</dbReference>
<dbReference type="EC" id="5.4.99.2" evidence="7"/>
<dbReference type="Proteomes" id="UP000559117">
    <property type="component" value="Unassembled WGS sequence"/>
</dbReference>
<dbReference type="GO" id="GO:0031419">
    <property type="term" value="F:cobalamin binding"/>
    <property type="evidence" value="ECO:0007669"/>
    <property type="project" value="UniProtKB-KW"/>
</dbReference>
<accession>A0A840UMS8</accession>
<evidence type="ECO:0000313" key="8">
    <source>
        <dbReference type="Proteomes" id="UP000559117"/>
    </source>
</evidence>
<dbReference type="SUPFAM" id="SSF52242">
    <property type="entry name" value="Cobalamin (vitamin B12)-binding domain"/>
    <property type="match status" value="1"/>
</dbReference>
<protein>
    <submittedName>
        <fullName evidence="7">Methylmalonyl-CoA mutase</fullName>
        <ecNumber evidence="7">5.4.99.2</ecNumber>
    </submittedName>
</protein>
<keyword evidence="4 7" id="KW-0413">Isomerase</keyword>
<dbReference type="PANTHER" id="PTHR48101:SF4">
    <property type="entry name" value="METHYLMALONYL-COA MUTASE, MITOCHONDRIAL"/>
    <property type="match status" value="1"/>
</dbReference>
<dbReference type="InterPro" id="IPR006099">
    <property type="entry name" value="MeMalonylCoA_mutase_a/b_cat"/>
</dbReference>
<evidence type="ECO:0000256" key="2">
    <source>
        <dbReference type="ARBA" id="ARBA00008465"/>
    </source>
</evidence>
<comment type="similarity">
    <text evidence="2">Belongs to the methylmalonyl-CoA mutase family.</text>
</comment>
<evidence type="ECO:0000256" key="3">
    <source>
        <dbReference type="ARBA" id="ARBA00022628"/>
    </source>
</evidence>
<dbReference type="InterPro" id="IPR036724">
    <property type="entry name" value="Cobalamin-bd_sf"/>
</dbReference>
<dbReference type="EMBL" id="JACHFH010000006">
    <property type="protein sequence ID" value="MBB5335552.1"/>
    <property type="molecule type" value="Genomic_DNA"/>
</dbReference>
<feature type="domain" description="Methylmalonyl-CoA mutase alpha/beta chain catalytic" evidence="6">
    <location>
        <begin position="65"/>
        <end position="569"/>
    </location>
</feature>
<proteinExistence type="inferred from homology"/>
<name>A0A840UMS8_9FIRM</name>
<evidence type="ECO:0000256" key="4">
    <source>
        <dbReference type="ARBA" id="ARBA00023235"/>
    </source>
</evidence>